<keyword evidence="4" id="KW-1185">Reference proteome</keyword>
<gene>
    <name evidence="3" type="ORF">HUT08_27895</name>
</gene>
<feature type="region of interest" description="Disordered" evidence="1">
    <location>
        <begin position="60"/>
        <end position="80"/>
    </location>
</feature>
<dbReference type="Proteomes" id="UP000509303">
    <property type="component" value="Chromosome"/>
</dbReference>
<feature type="compositionally biased region" description="Polar residues" evidence="1">
    <location>
        <begin position="61"/>
        <end position="71"/>
    </location>
</feature>
<feature type="transmembrane region" description="Helical" evidence="2">
    <location>
        <begin position="36"/>
        <end position="58"/>
    </location>
</feature>
<proteinExistence type="predicted"/>
<dbReference type="EMBL" id="CP054929">
    <property type="protein sequence ID" value="QKW52732.1"/>
    <property type="molecule type" value="Genomic_DNA"/>
</dbReference>
<sequence length="80" mass="8634">MFRRRESVPFAFVAEADRFRSNVEPPPREPSTRGQIAGRALIGLTIAAGFVGALLFGLPSLDTQSHPTRQIPSAEAADGR</sequence>
<organism evidence="3 4">
    <name type="scientific">Streptomyces buecherae</name>
    <dbReference type="NCBI Taxonomy" id="2763006"/>
    <lineage>
        <taxon>Bacteria</taxon>
        <taxon>Bacillati</taxon>
        <taxon>Actinomycetota</taxon>
        <taxon>Actinomycetes</taxon>
        <taxon>Kitasatosporales</taxon>
        <taxon>Streptomycetaceae</taxon>
        <taxon>Streptomyces</taxon>
    </lineage>
</organism>
<dbReference type="GeneID" id="95460443"/>
<protein>
    <submittedName>
        <fullName evidence="3">Uncharacterized protein</fullName>
    </submittedName>
</protein>
<evidence type="ECO:0000256" key="1">
    <source>
        <dbReference type="SAM" id="MobiDB-lite"/>
    </source>
</evidence>
<evidence type="ECO:0000313" key="4">
    <source>
        <dbReference type="Proteomes" id="UP000509303"/>
    </source>
</evidence>
<accession>A0A7H8NE51</accession>
<name>A0A7H8NE51_9ACTN</name>
<keyword evidence="2" id="KW-1133">Transmembrane helix</keyword>
<dbReference type="RefSeq" id="WP_176164443.1">
    <property type="nucleotide sequence ID" value="NZ_CP054929.1"/>
</dbReference>
<evidence type="ECO:0000256" key="2">
    <source>
        <dbReference type="SAM" id="Phobius"/>
    </source>
</evidence>
<reference evidence="3 4" key="1">
    <citation type="submission" date="2020-06" db="EMBL/GenBank/DDBJ databases">
        <title>Genome mining for natural products.</title>
        <authorList>
            <person name="Zhang B."/>
            <person name="Shi J."/>
            <person name="Ge H."/>
        </authorList>
    </citation>
    <scope>NUCLEOTIDE SEQUENCE [LARGE SCALE GENOMIC DNA]</scope>
    <source>
        <strain evidence="3 4">NA00687</strain>
    </source>
</reference>
<accession>A0A7G8K9L4</accession>
<evidence type="ECO:0000313" key="3">
    <source>
        <dbReference type="EMBL" id="QKW52732.1"/>
    </source>
</evidence>
<keyword evidence="2" id="KW-0472">Membrane</keyword>
<dbReference type="AlphaFoldDB" id="A0A7H8NE51"/>
<keyword evidence="2" id="KW-0812">Transmembrane</keyword>